<dbReference type="STRING" id="1494590.ATN84_02155"/>
<evidence type="ECO:0008006" key="4">
    <source>
        <dbReference type="Google" id="ProtNLM"/>
    </source>
</evidence>
<evidence type="ECO:0000313" key="3">
    <source>
        <dbReference type="Proteomes" id="UP000070107"/>
    </source>
</evidence>
<feature type="region of interest" description="Disordered" evidence="1">
    <location>
        <begin position="27"/>
        <end position="73"/>
    </location>
</feature>
<protein>
    <recommendedName>
        <fullName evidence="4">Lytic murein transglycosylase</fullName>
    </recommendedName>
</protein>
<dbReference type="AlphaFoldDB" id="A0A135I241"/>
<organism evidence="2 3">
    <name type="scientific">Paramesorhizobium deserti</name>
    <dbReference type="NCBI Taxonomy" id="1494590"/>
    <lineage>
        <taxon>Bacteria</taxon>
        <taxon>Pseudomonadati</taxon>
        <taxon>Pseudomonadota</taxon>
        <taxon>Alphaproteobacteria</taxon>
        <taxon>Hyphomicrobiales</taxon>
        <taxon>Phyllobacteriaceae</taxon>
        <taxon>Paramesorhizobium</taxon>
    </lineage>
</organism>
<dbReference type="EMBL" id="LNTU01000001">
    <property type="protein sequence ID" value="KXF79488.1"/>
    <property type="molecule type" value="Genomic_DNA"/>
</dbReference>
<keyword evidence="3" id="KW-1185">Reference proteome</keyword>
<evidence type="ECO:0000313" key="2">
    <source>
        <dbReference type="EMBL" id="KXF79488.1"/>
    </source>
</evidence>
<accession>A0A135I241</accession>
<evidence type="ECO:0000256" key="1">
    <source>
        <dbReference type="SAM" id="MobiDB-lite"/>
    </source>
</evidence>
<comment type="caution">
    <text evidence="2">The sequence shown here is derived from an EMBL/GenBank/DDBJ whole genome shotgun (WGS) entry which is preliminary data.</text>
</comment>
<dbReference type="Proteomes" id="UP000070107">
    <property type="component" value="Unassembled WGS sequence"/>
</dbReference>
<sequence>MLASPSFTPLWPAGHLPHKGGDYAFINARHQSQMSQGKGGKSCQPISPLEGEMPGRAEGGVIAPTPVDQVAAA</sequence>
<name>A0A135I241_9HYPH</name>
<reference evidence="2 3" key="1">
    <citation type="submission" date="2015-11" db="EMBL/GenBank/DDBJ databases">
        <title>Draft genome sequence of Paramesorhizobium deserti A-3-E, a strain highly resistant to diverse beta-lactam antibiotics.</title>
        <authorList>
            <person name="Lv R."/>
            <person name="Yang X."/>
            <person name="Fang N."/>
            <person name="Guo J."/>
            <person name="Luo X."/>
            <person name="Peng F."/>
            <person name="Yang R."/>
            <person name="Cui Y."/>
            <person name="Fang C."/>
            <person name="Song Y."/>
        </authorList>
    </citation>
    <scope>NUCLEOTIDE SEQUENCE [LARGE SCALE GENOMIC DNA]</scope>
    <source>
        <strain evidence="2 3">A-3-E</strain>
    </source>
</reference>
<gene>
    <name evidence="2" type="ORF">ATN84_02155</name>
</gene>
<proteinExistence type="predicted"/>